<dbReference type="Proteomes" id="UP000049472">
    <property type="component" value="Unassembled WGS sequence"/>
</dbReference>
<evidence type="ECO:0000313" key="5">
    <source>
        <dbReference type="Proteomes" id="UP000284296"/>
    </source>
</evidence>
<accession>A0A0M6WD50</accession>
<dbReference type="EMBL" id="QRXG01000004">
    <property type="protein sequence ID" value="RGT83216.1"/>
    <property type="molecule type" value="Genomic_DNA"/>
</dbReference>
<dbReference type="PANTHER" id="PTHR37841:SF1">
    <property type="entry name" value="DUF3298 DOMAIN-CONTAINING PROTEIN"/>
    <property type="match status" value="1"/>
</dbReference>
<feature type="transmembrane region" description="Helical" evidence="1">
    <location>
        <begin position="6"/>
        <end position="26"/>
    </location>
</feature>
<evidence type="ECO:0000256" key="1">
    <source>
        <dbReference type="SAM" id="Phobius"/>
    </source>
</evidence>
<dbReference type="EMBL" id="CVRQ01000008">
    <property type="protein sequence ID" value="CRL33258.1"/>
    <property type="molecule type" value="Genomic_DNA"/>
</dbReference>
<dbReference type="RefSeq" id="WP_055061037.1">
    <property type="nucleotide sequence ID" value="NZ_CVRQ01000008.1"/>
</dbReference>
<dbReference type="AlphaFoldDB" id="A0A0M6WD50"/>
<dbReference type="PANTHER" id="PTHR37841">
    <property type="entry name" value="GLR2918 PROTEIN"/>
    <property type="match status" value="1"/>
</dbReference>
<evidence type="ECO:0000313" key="4">
    <source>
        <dbReference type="Proteomes" id="UP000049472"/>
    </source>
</evidence>
<sequence length="312" mass="36088">MSKREFTLFLAIISIICLIVISFVVFKRLNTNNKESNENNPEEFSIYESSEYQRIISEPHELNFDQEYDKGYAYLVNDSGEIISNQDKIASYIFSDDISTESDYCRYIDTSSKKIGYMNTHAEIKIPAQYEEAEEMKGGFAVVSEDLDKGYFYIDQNGNRLNSENYKFCDSFNDFLARVEKMDGSWSIITRDNRTVVENYDSINELPSCHSTLTGIKDQKAVILKLDMYDEIYETKILEDSDSISAPVFDCFAITRNNNGYGVVDIISGEQVIPNSYEKIEDRIIEDDGNWIRVKFICKNSKGEYEIIEKQF</sequence>
<evidence type="ECO:0000313" key="2">
    <source>
        <dbReference type="EMBL" id="CRL33258.1"/>
    </source>
</evidence>
<keyword evidence="4" id="KW-1185">Reference proteome</keyword>
<reference evidence="4" key="1">
    <citation type="submission" date="2015-05" db="EMBL/GenBank/DDBJ databases">
        <authorList>
            <consortium name="Pathogen Informatics"/>
        </authorList>
    </citation>
    <scope>NUCLEOTIDE SEQUENCE [LARGE SCALE GENOMIC DNA]</scope>
    <source>
        <strain evidence="4">T1-815</strain>
    </source>
</reference>
<organism evidence="2 4">
    <name type="scientific">Agathobacter rectalis</name>
    <dbReference type="NCBI Taxonomy" id="39491"/>
    <lineage>
        <taxon>Bacteria</taxon>
        <taxon>Bacillati</taxon>
        <taxon>Bacillota</taxon>
        <taxon>Clostridia</taxon>
        <taxon>Lachnospirales</taxon>
        <taxon>Lachnospiraceae</taxon>
        <taxon>Agathobacter</taxon>
    </lineage>
</organism>
<protein>
    <submittedName>
        <fullName evidence="3">WG repeat-containing protein</fullName>
    </submittedName>
</protein>
<proteinExistence type="predicted"/>
<reference evidence="3 5" key="3">
    <citation type="submission" date="2018-08" db="EMBL/GenBank/DDBJ databases">
        <title>A genome reference for cultivated species of the human gut microbiota.</title>
        <authorList>
            <person name="Zou Y."/>
            <person name="Xue W."/>
            <person name="Luo G."/>
        </authorList>
    </citation>
    <scope>NUCLEOTIDE SEQUENCE [LARGE SCALE GENOMIC DNA]</scope>
    <source>
        <strain evidence="3 5">AF18-16LB</strain>
    </source>
</reference>
<evidence type="ECO:0000313" key="3">
    <source>
        <dbReference type="EMBL" id="RGT83216.1"/>
    </source>
</evidence>
<gene>
    <name evidence="3" type="ORF">DWX06_04070</name>
    <name evidence="2" type="ORF">T1815_05441</name>
</gene>
<keyword evidence="1" id="KW-1133">Transmembrane helix</keyword>
<keyword evidence="1" id="KW-0812">Transmembrane</keyword>
<dbReference type="Proteomes" id="UP000284296">
    <property type="component" value="Unassembled WGS sequence"/>
</dbReference>
<reference evidence="2" key="2">
    <citation type="submission" date="2015-05" db="EMBL/GenBank/DDBJ databases">
        <authorList>
            <person name="Wang D.B."/>
            <person name="Wang M."/>
        </authorList>
    </citation>
    <scope>NUCLEOTIDE SEQUENCE [LARGE SCALE GENOMIC DNA]</scope>
    <source>
        <strain evidence="2">T1-815</strain>
    </source>
</reference>
<keyword evidence="1" id="KW-0472">Membrane</keyword>
<name>A0A0M6WD50_9FIRM</name>